<organism evidence="1 2">
    <name type="scientific">Marinibaculum pumilum</name>
    <dbReference type="NCBI Taxonomy" id="1766165"/>
    <lineage>
        <taxon>Bacteria</taxon>
        <taxon>Pseudomonadati</taxon>
        <taxon>Pseudomonadota</taxon>
        <taxon>Alphaproteobacteria</taxon>
        <taxon>Rhodospirillales</taxon>
        <taxon>Rhodospirillaceae</taxon>
        <taxon>Marinibaculum</taxon>
    </lineage>
</organism>
<reference evidence="2" key="1">
    <citation type="journal article" date="2019" name="Int. J. Syst. Evol. Microbiol.">
        <title>The Global Catalogue of Microorganisms (GCM) 10K type strain sequencing project: providing services to taxonomists for standard genome sequencing and annotation.</title>
        <authorList>
            <consortium name="The Broad Institute Genomics Platform"/>
            <consortium name="The Broad Institute Genome Sequencing Center for Infectious Disease"/>
            <person name="Wu L."/>
            <person name="Ma J."/>
        </authorList>
    </citation>
    <scope>NUCLEOTIDE SEQUENCE [LARGE SCALE GENOMIC DNA]</scope>
    <source>
        <strain evidence="2">KCTC 42964</strain>
    </source>
</reference>
<accession>A0ABV7L1P7</accession>
<keyword evidence="2" id="KW-1185">Reference proteome</keyword>
<sequence>MPDASQPAAADVEAIYEALAQGVDRARQAVDAGGDSLGAARAVEAEALFLAKLALAALRELGSAQRTQGLIDAALRDLALSLPEDRP</sequence>
<gene>
    <name evidence="1" type="ORF">ACFOGJ_15075</name>
</gene>
<dbReference type="EMBL" id="JBHRTR010000028">
    <property type="protein sequence ID" value="MFC3228565.1"/>
    <property type="molecule type" value="Genomic_DNA"/>
</dbReference>
<evidence type="ECO:0000313" key="2">
    <source>
        <dbReference type="Proteomes" id="UP001595528"/>
    </source>
</evidence>
<name>A0ABV7L1P7_9PROT</name>
<dbReference type="RefSeq" id="WP_379901807.1">
    <property type="nucleotide sequence ID" value="NZ_JBHRTR010000028.1"/>
</dbReference>
<comment type="caution">
    <text evidence="1">The sequence shown here is derived from an EMBL/GenBank/DDBJ whole genome shotgun (WGS) entry which is preliminary data.</text>
</comment>
<dbReference type="Proteomes" id="UP001595528">
    <property type="component" value="Unassembled WGS sequence"/>
</dbReference>
<protein>
    <submittedName>
        <fullName evidence="1">Uncharacterized protein</fullName>
    </submittedName>
</protein>
<evidence type="ECO:0000313" key="1">
    <source>
        <dbReference type="EMBL" id="MFC3228565.1"/>
    </source>
</evidence>
<proteinExistence type="predicted"/>